<organism evidence="1">
    <name type="scientific">Hordeum vulgare subsp. vulgare</name>
    <name type="common">Domesticated barley</name>
    <dbReference type="NCBI Taxonomy" id="112509"/>
    <lineage>
        <taxon>Eukaryota</taxon>
        <taxon>Viridiplantae</taxon>
        <taxon>Streptophyta</taxon>
        <taxon>Embryophyta</taxon>
        <taxon>Tracheophyta</taxon>
        <taxon>Spermatophyta</taxon>
        <taxon>Magnoliopsida</taxon>
        <taxon>Liliopsida</taxon>
        <taxon>Poales</taxon>
        <taxon>Poaceae</taxon>
        <taxon>BOP clade</taxon>
        <taxon>Pooideae</taxon>
        <taxon>Triticodae</taxon>
        <taxon>Triticeae</taxon>
        <taxon>Hordeinae</taxon>
        <taxon>Hordeum</taxon>
    </lineage>
</organism>
<sequence length="54" mass="6486">MTLAISLLYKQGIYYCHTYRVNMFYHVFCCTCRSPIISLSMYSLRLKINDSIFY</sequence>
<accession>F2EIK8</accession>
<evidence type="ECO:0000313" key="1">
    <source>
        <dbReference type="EMBL" id="BAK07180.1"/>
    </source>
</evidence>
<dbReference type="AlphaFoldDB" id="F2EIK8"/>
<dbReference type="EMBL" id="AK375985">
    <property type="protein sequence ID" value="BAK07180.1"/>
    <property type="molecule type" value="mRNA"/>
</dbReference>
<reference evidence="1" key="1">
    <citation type="journal article" date="2011" name="Plant Physiol.">
        <title>Comprehensive sequence analysis of 24,783 barley full-length cDNAs derived from 12 clone libraries.</title>
        <authorList>
            <person name="Matsumoto T."/>
            <person name="Tanaka T."/>
            <person name="Sakai H."/>
            <person name="Amano N."/>
            <person name="Kanamori H."/>
            <person name="Kurita K."/>
            <person name="Kikuta A."/>
            <person name="Kamiya K."/>
            <person name="Yamamoto M."/>
            <person name="Ikawa H."/>
            <person name="Fujii N."/>
            <person name="Hori K."/>
            <person name="Itoh T."/>
            <person name="Sato K."/>
        </authorList>
    </citation>
    <scope>NUCLEOTIDE SEQUENCE</scope>
    <source>
        <tissue evidence="1">Flower</tissue>
    </source>
</reference>
<proteinExistence type="evidence at transcript level"/>
<name>F2EIK8_HORVV</name>
<protein>
    <submittedName>
        <fullName evidence="1">Predicted protein</fullName>
    </submittedName>
</protein>